<dbReference type="InterPro" id="IPR050276">
    <property type="entry name" value="MshD_Acetyltransferase"/>
</dbReference>
<dbReference type="PANTHER" id="PTHR43617">
    <property type="entry name" value="L-AMINO ACID N-ACETYLTRANSFERASE"/>
    <property type="match status" value="1"/>
</dbReference>
<dbReference type="RefSeq" id="WP_069377505.1">
    <property type="nucleotide sequence ID" value="NZ_CP017141.1"/>
</dbReference>
<dbReference type="AlphaFoldDB" id="A0A1D7QAY7"/>
<dbReference type="SUPFAM" id="SSF55729">
    <property type="entry name" value="Acyl-CoA N-acyltransferases (Nat)"/>
    <property type="match status" value="1"/>
</dbReference>
<feature type="domain" description="N-acetyltransferase" evidence="1">
    <location>
        <begin position="6"/>
        <end position="174"/>
    </location>
</feature>
<sequence>MKTTQFMIRKASPEDTDQIFELYKTVSKEIGGLARIEKEITKSYIENFSHKSFENGLQFVVTDSSDEQEIIAEIHCYQLEPGVFKHILSELTVAVHPDYQGKGLGKKLFQTLLDDIQLNRPDILRVELIARESNSKAIQLYQNLGFKIEGRFENRISNGNNSFEADIPMAWFPSKTR</sequence>
<evidence type="ECO:0000259" key="1">
    <source>
        <dbReference type="PROSITE" id="PS51186"/>
    </source>
</evidence>
<evidence type="ECO:0000313" key="2">
    <source>
        <dbReference type="EMBL" id="AOM75807.1"/>
    </source>
</evidence>
<dbReference type="OrthoDB" id="5319888at2"/>
<dbReference type="CDD" id="cd04301">
    <property type="entry name" value="NAT_SF"/>
    <property type="match status" value="1"/>
</dbReference>
<name>A0A1D7QAY7_9SPHI</name>
<organism evidence="2 3">
    <name type="scientific">Pedobacter steynii</name>
    <dbReference type="NCBI Taxonomy" id="430522"/>
    <lineage>
        <taxon>Bacteria</taxon>
        <taxon>Pseudomonadati</taxon>
        <taxon>Bacteroidota</taxon>
        <taxon>Sphingobacteriia</taxon>
        <taxon>Sphingobacteriales</taxon>
        <taxon>Sphingobacteriaceae</taxon>
        <taxon>Pedobacter</taxon>
    </lineage>
</organism>
<dbReference type="GO" id="GO:0016747">
    <property type="term" value="F:acyltransferase activity, transferring groups other than amino-acyl groups"/>
    <property type="evidence" value="ECO:0007669"/>
    <property type="project" value="InterPro"/>
</dbReference>
<dbReference type="InterPro" id="IPR016181">
    <property type="entry name" value="Acyl_CoA_acyltransferase"/>
</dbReference>
<dbReference type="Proteomes" id="UP000094313">
    <property type="component" value="Chromosome"/>
</dbReference>
<keyword evidence="2" id="KW-0808">Transferase</keyword>
<protein>
    <submittedName>
        <fullName evidence="2">GNAT family N-acetyltransferase</fullName>
    </submittedName>
</protein>
<dbReference type="InterPro" id="IPR000182">
    <property type="entry name" value="GNAT_dom"/>
</dbReference>
<dbReference type="KEGG" id="psty:BFS30_00640"/>
<dbReference type="PROSITE" id="PS51186">
    <property type="entry name" value="GNAT"/>
    <property type="match status" value="1"/>
</dbReference>
<dbReference type="EMBL" id="CP017141">
    <property type="protein sequence ID" value="AOM75807.1"/>
    <property type="molecule type" value="Genomic_DNA"/>
</dbReference>
<dbReference type="Gene3D" id="3.40.630.30">
    <property type="match status" value="1"/>
</dbReference>
<keyword evidence="3" id="KW-1185">Reference proteome</keyword>
<evidence type="ECO:0000313" key="3">
    <source>
        <dbReference type="Proteomes" id="UP000094313"/>
    </source>
</evidence>
<accession>A0A1D7QAY7</accession>
<reference evidence="2 3" key="1">
    <citation type="submission" date="2016-08" db="EMBL/GenBank/DDBJ databases">
        <authorList>
            <person name="Seilhamer J.J."/>
        </authorList>
    </citation>
    <scope>NUCLEOTIDE SEQUENCE [LARGE SCALE GENOMIC DNA]</scope>
    <source>
        <strain evidence="2 3">DX4</strain>
    </source>
</reference>
<dbReference type="Pfam" id="PF00583">
    <property type="entry name" value="Acetyltransf_1"/>
    <property type="match status" value="1"/>
</dbReference>
<proteinExistence type="predicted"/>
<gene>
    <name evidence="2" type="ORF">BFS30_00640</name>
</gene>